<dbReference type="Pfam" id="PF05326">
    <property type="entry name" value="SVA"/>
    <property type="match status" value="1"/>
</dbReference>
<evidence type="ECO:0000313" key="9">
    <source>
        <dbReference type="Ensembl" id="ENSAMEP00000024140.1"/>
    </source>
</evidence>
<dbReference type="PANTHER" id="PTHR15096:SF5">
    <property type="entry name" value="PROLACTIN-INDUCIBLE PROTEIN"/>
    <property type="match status" value="1"/>
</dbReference>
<dbReference type="Ensembl" id="ENSAMET00000029072.1">
    <property type="protein sequence ID" value="ENSAMEP00000024140.1"/>
    <property type="gene ID" value="ENSAMEG00000026614.1"/>
</dbReference>
<keyword evidence="10" id="KW-1185">Reference proteome</keyword>
<evidence type="ECO:0000256" key="6">
    <source>
        <dbReference type="ARBA" id="ARBA00025932"/>
    </source>
</evidence>
<organism evidence="9 10">
    <name type="scientific">Ailuropoda melanoleuca</name>
    <name type="common">Giant panda</name>
    <dbReference type="NCBI Taxonomy" id="9646"/>
    <lineage>
        <taxon>Eukaryota</taxon>
        <taxon>Metazoa</taxon>
        <taxon>Chordata</taxon>
        <taxon>Craniata</taxon>
        <taxon>Vertebrata</taxon>
        <taxon>Euteleostomi</taxon>
        <taxon>Mammalia</taxon>
        <taxon>Eutheria</taxon>
        <taxon>Laurasiatheria</taxon>
        <taxon>Carnivora</taxon>
        <taxon>Caniformia</taxon>
        <taxon>Ursidae</taxon>
        <taxon>Ailuropoda</taxon>
    </lineage>
</organism>
<dbReference type="GO" id="GO:0005634">
    <property type="term" value="C:nucleus"/>
    <property type="evidence" value="ECO:0007669"/>
    <property type="project" value="Ensembl"/>
</dbReference>
<comment type="subcellular location">
    <subcellularLocation>
        <location evidence="1">Secreted</location>
    </subcellularLocation>
</comment>
<accession>A0A7N5JEB8</accession>
<evidence type="ECO:0000256" key="7">
    <source>
        <dbReference type="ARBA" id="ARBA00032342"/>
    </source>
</evidence>
<name>A0A7N5JEB8_AILME</name>
<dbReference type="GO" id="GO:0001580">
    <property type="term" value="P:detection of chemical stimulus involved in sensory perception of bitter taste"/>
    <property type="evidence" value="ECO:0007669"/>
    <property type="project" value="Ensembl"/>
</dbReference>
<dbReference type="GeneID" id="105239735"/>
<dbReference type="GeneTree" id="ENSGT00390000002099"/>
<keyword evidence="3" id="KW-0964">Secreted</keyword>
<evidence type="ECO:0000256" key="1">
    <source>
        <dbReference type="ARBA" id="ARBA00004613"/>
    </source>
</evidence>
<dbReference type="GO" id="GO:0006508">
    <property type="term" value="P:proteolysis"/>
    <property type="evidence" value="ECO:0007669"/>
    <property type="project" value="Ensembl"/>
</dbReference>
<evidence type="ECO:0000256" key="8">
    <source>
        <dbReference type="SAM" id="SignalP"/>
    </source>
</evidence>
<feature type="signal peptide" evidence="8">
    <location>
        <begin position="1"/>
        <end position="28"/>
    </location>
</feature>
<keyword evidence="4 8" id="KW-0732">Signal</keyword>
<dbReference type="CTD" id="5304"/>
<evidence type="ECO:0000256" key="4">
    <source>
        <dbReference type="ARBA" id="ARBA00022729"/>
    </source>
</evidence>
<sequence>MHLLQLLFRAGPGILLLVLCLQLGTNKAQEDTREVIRMNLTTSKTDNADEEVTAKLEVKTDLRECVVIKTYLQGSRPVDGPFNYNYTACLCKDHPRTFYWDFKVDGHMAIKAVVYITEKEGICPDLSVVPSGQKDFHTIGCI</sequence>
<evidence type="ECO:0000256" key="2">
    <source>
        <dbReference type="ARBA" id="ARBA00006819"/>
    </source>
</evidence>
<reference evidence="9" key="2">
    <citation type="submission" date="2025-08" db="UniProtKB">
        <authorList>
            <consortium name="Ensembl"/>
        </authorList>
    </citation>
    <scope>IDENTIFICATION</scope>
</reference>
<dbReference type="GO" id="GO:0004190">
    <property type="term" value="F:aspartic-type endopeptidase activity"/>
    <property type="evidence" value="ECO:0007669"/>
    <property type="project" value="Ensembl"/>
</dbReference>
<comment type="subunit">
    <text evidence="6">Monomer. Interacts with AZGP1.</text>
</comment>
<dbReference type="KEGG" id="aml:105239735"/>
<gene>
    <name evidence="9" type="primary">PIP</name>
</gene>
<reference evidence="9" key="3">
    <citation type="submission" date="2025-09" db="UniProtKB">
        <authorList>
            <consortium name="Ensembl"/>
        </authorList>
    </citation>
    <scope>IDENTIFICATION</scope>
</reference>
<dbReference type="InterPro" id="IPR013783">
    <property type="entry name" value="Ig-like_fold"/>
</dbReference>
<dbReference type="Proteomes" id="UP000008912">
    <property type="component" value="Unassembled WGS sequence"/>
</dbReference>
<dbReference type="AlphaFoldDB" id="A0A7N5JEB8"/>
<evidence type="ECO:0000256" key="5">
    <source>
        <dbReference type="ARBA" id="ARBA00023157"/>
    </source>
</evidence>
<dbReference type="InParanoid" id="A0A7N5JEB8"/>
<dbReference type="PANTHER" id="PTHR15096">
    <property type="entry name" value="PROLACTIN-INDUCIBLE PROTEIN/SEMINAL VESICLE ANTIGEN"/>
    <property type="match status" value="1"/>
</dbReference>
<dbReference type="Gene3D" id="2.60.40.10">
    <property type="entry name" value="Immunoglobulins"/>
    <property type="match status" value="1"/>
</dbReference>
<reference evidence="9 10" key="1">
    <citation type="journal article" date="2010" name="Nature">
        <title>The sequence and de novo assembly of the giant panda genome.</title>
        <authorList>
            <person name="Li R."/>
            <person name="Fan W."/>
            <person name="Tian G."/>
            <person name="Zhu H."/>
            <person name="He L."/>
            <person name="Cai J."/>
            <person name="Huang Q."/>
            <person name="Cai Q."/>
            <person name="Li B."/>
            <person name="Bai Y."/>
            <person name="Zhang Z."/>
            <person name="Zhang Y."/>
            <person name="Wang W."/>
            <person name="Li J."/>
            <person name="Wei F."/>
            <person name="Li H."/>
            <person name="Jian M."/>
            <person name="Li J."/>
            <person name="Zhang Z."/>
            <person name="Nielsen R."/>
            <person name="Li D."/>
            <person name="Gu W."/>
            <person name="Yang Z."/>
            <person name="Xuan Z."/>
            <person name="Ryder O.A."/>
            <person name="Leung F.C."/>
            <person name="Zhou Y."/>
            <person name="Cao J."/>
            <person name="Sun X."/>
            <person name="Fu Y."/>
            <person name="Fang X."/>
            <person name="Guo X."/>
            <person name="Wang B."/>
            <person name="Hou R."/>
            <person name="Shen F."/>
            <person name="Mu B."/>
            <person name="Ni P."/>
            <person name="Lin R."/>
            <person name="Qian W."/>
            <person name="Wang G."/>
            <person name="Yu C."/>
            <person name="Nie W."/>
            <person name="Wang J."/>
            <person name="Wu Z."/>
            <person name="Liang H."/>
            <person name="Min J."/>
            <person name="Wu Q."/>
            <person name="Cheng S."/>
            <person name="Ruan J."/>
            <person name="Wang M."/>
            <person name="Shi Z."/>
            <person name="Wen M."/>
            <person name="Liu B."/>
            <person name="Ren X."/>
            <person name="Zheng H."/>
            <person name="Dong D."/>
            <person name="Cook K."/>
            <person name="Shan G."/>
            <person name="Zhang H."/>
            <person name="Kosiol C."/>
            <person name="Xie X."/>
            <person name="Lu Z."/>
            <person name="Zheng H."/>
            <person name="Li Y."/>
            <person name="Steiner C.C."/>
            <person name="Lam T.T."/>
            <person name="Lin S."/>
            <person name="Zhang Q."/>
            <person name="Li G."/>
            <person name="Tian J."/>
            <person name="Gong T."/>
            <person name="Liu H."/>
            <person name="Zhang D."/>
            <person name="Fang L."/>
            <person name="Ye C."/>
            <person name="Zhang J."/>
            <person name="Hu W."/>
            <person name="Xu A."/>
            <person name="Ren Y."/>
            <person name="Zhang G."/>
            <person name="Bruford M.W."/>
            <person name="Li Q."/>
            <person name="Ma L."/>
            <person name="Guo Y."/>
            <person name="An N."/>
            <person name="Hu Y."/>
            <person name="Zheng Y."/>
            <person name="Shi Y."/>
            <person name="Li Z."/>
            <person name="Liu Q."/>
            <person name="Chen Y."/>
            <person name="Zhao J."/>
            <person name="Qu N."/>
            <person name="Zhao S."/>
            <person name="Tian F."/>
            <person name="Wang X."/>
            <person name="Wang H."/>
            <person name="Xu L."/>
            <person name="Liu X."/>
            <person name="Vinar T."/>
            <person name="Wang Y."/>
            <person name="Lam T.W."/>
            <person name="Yiu S.M."/>
            <person name="Liu S."/>
            <person name="Zhang H."/>
            <person name="Li D."/>
            <person name="Huang Y."/>
            <person name="Wang X."/>
            <person name="Yang G."/>
            <person name="Jiang Z."/>
            <person name="Wang J."/>
            <person name="Qin N."/>
            <person name="Li L."/>
            <person name="Li J."/>
            <person name="Bolund L."/>
            <person name="Kristiansen K."/>
            <person name="Wong G.K."/>
            <person name="Olson M."/>
            <person name="Zhang X."/>
            <person name="Li S."/>
            <person name="Yang H."/>
            <person name="Wang J."/>
            <person name="Wang J."/>
        </authorList>
    </citation>
    <scope>NUCLEOTIDE SEQUENCE [LARGE SCALE GENOMIC DNA]</scope>
</reference>
<evidence type="ECO:0000256" key="3">
    <source>
        <dbReference type="ARBA" id="ARBA00022525"/>
    </source>
</evidence>
<dbReference type="InterPro" id="IPR007990">
    <property type="entry name" value="PIP"/>
</dbReference>
<dbReference type="GO" id="GO:0070233">
    <property type="term" value="P:negative regulation of T cell apoptotic process"/>
    <property type="evidence" value="ECO:0007669"/>
    <property type="project" value="Ensembl"/>
</dbReference>
<comment type="similarity">
    <text evidence="2">Belongs to the PIP family.</text>
</comment>
<dbReference type="GO" id="GO:0005615">
    <property type="term" value="C:extracellular space"/>
    <property type="evidence" value="ECO:0007669"/>
    <property type="project" value="Ensembl"/>
</dbReference>
<dbReference type="InterPro" id="IPR014756">
    <property type="entry name" value="Ig_E-set"/>
</dbReference>
<keyword evidence="5" id="KW-1015">Disulfide bond</keyword>
<dbReference type="SUPFAM" id="SSF81296">
    <property type="entry name" value="E set domains"/>
    <property type="match status" value="1"/>
</dbReference>
<proteinExistence type="inferred from homology"/>
<dbReference type="RefSeq" id="XP_011229271.1">
    <property type="nucleotide sequence ID" value="XM_011230969.3"/>
</dbReference>
<protein>
    <recommendedName>
        <fullName evidence="7">Prolactin-induced protein</fullName>
    </recommendedName>
</protein>
<dbReference type="OrthoDB" id="9835042at2759"/>
<evidence type="ECO:0000313" key="10">
    <source>
        <dbReference type="Proteomes" id="UP000008912"/>
    </source>
</evidence>
<dbReference type="GO" id="GO:0002682">
    <property type="term" value="P:regulation of immune system process"/>
    <property type="evidence" value="ECO:0007669"/>
    <property type="project" value="TreeGrafter"/>
</dbReference>
<dbReference type="GO" id="GO:0010628">
    <property type="term" value="P:positive regulation of gene expression"/>
    <property type="evidence" value="ECO:0007669"/>
    <property type="project" value="Ensembl"/>
</dbReference>
<dbReference type="GO" id="GO:0042802">
    <property type="term" value="F:identical protein binding"/>
    <property type="evidence" value="ECO:0007669"/>
    <property type="project" value="Ensembl"/>
</dbReference>
<dbReference type="GO" id="GO:0019864">
    <property type="term" value="F:IgG binding"/>
    <property type="evidence" value="ECO:0007669"/>
    <property type="project" value="Ensembl"/>
</dbReference>
<feature type="chain" id="PRO_5031178139" description="Prolactin-induced protein" evidence="8">
    <location>
        <begin position="29"/>
        <end position="142"/>
    </location>
</feature>